<dbReference type="Proteomes" id="UP000284842">
    <property type="component" value="Unassembled WGS sequence"/>
</dbReference>
<protein>
    <submittedName>
        <fullName evidence="2">Uncharacterized protein</fullName>
    </submittedName>
</protein>
<name>A0A409VJI7_9AGAR</name>
<accession>A0A409VJI7</accession>
<feature type="transmembrane region" description="Helical" evidence="1">
    <location>
        <begin position="51"/>
        <end position="70"/>
    </location>
</feature>
<dbReference type="InParanoid" id="A0A409VJI7"/>
<evidence type="ECO:0000256" key="1">
    <source>
        <dbReference type="SAM" id="Phobius"/>
    </source>
</evidence>
<dbReference type="AlphaFoldDB" id="A0A409VJI7"/>
<feature type="transmembrane region" description="Helical" evidence="1">
    <location>
        <begin position="76"/>
        <end position="104"/>
    </location>
</feature>
<proteinExistence type="predicted"/>
<dbReference type="OrthoDB" id="2947347at2759"/>
<feature type="transmembrane region" description="Helical" evidence="1">
    <location>
        <begin position="187"/>
        <end position="211"/>
    </location>
</feature>
<organism evidence="2 3">
    <name type="scientific">Panaeolus cyanescens</name>
    <dbReference type="NCBI Taxonomy" id="181874"/>
    <lineage>
        <taxon>Eukaryota</taxon>
        <taxon>Fungi</taxon>
        <taxon>Dikarya</taxon>
        <taxon>Basidiomycota</taxon>
        <taxon>Agaricomycotina</taxon>
        <taxon>Agaricomycetes</taxon>
        <taxon>Agaricomycetidae</taxon>
        <taxon>Agaricales</taxon>
        <taxon>Agaricineae</taxon>
        <taxon>Galeropsidaceae</taxon>
        <taxon>Panaeolus</taxon>
    </lineage>
</organism>
<evidence type="ECO:0000313" key="2">
    <source>
        <dbReference type="EMBL" id="PPQ66434.1"/>
    </source>
</evidence>
<gene>
    <name evidence="2" type="ORF">CVT24_007200</name>
</gene>
<keyword evidence="3" id="KW-1185">Reference proteome</keyword>
<comment type="caution">
    <text evidence="2">The sequence shown here is derived from an EMBL/GenBank/DDBJ whole genome shotgun (WGS) entry which is preliminary data.</text>
</comment>
<evidence type="ECO:0000313" key="3">
    <source>
        <dbReference type="Proteomes" id="UP000284842"/>
    </source>
</evidence>
<reference evidence="2 3" key="1">
    <citation type="journal article" date="2018" name="Evol. Lett.">
        <title>Horizontal gene cluster transfer increased hallucinogenic mushroom diversity.</title>
        <authorList>
            <person name="Reynolds H.T."/>
            <person name="Vijayakumar V."/>
            <person name="Gluck-Thaler E."/>
            <person name="Korotkin H.B."/>
            <person name="Matheny P.B."/>
            <person name="Slot J.C."/>
        </authorList>
    </citation>
    <scope>NUCLEOTIDE SEQUENCE [LARGE SCALE GENOMIC DNA]</scope>
    <source>
        <strain evidence="2 3">2629</strain>
    </source>
</reference>
<feature type="transmembrane region" description="Helical" evidence="1">
    <location>
        <begin position="218"/>
        <end position="239"/>
    </location>
</feature>
<keyword evidence="1" id="KW-0812">Transmembrane</keyword>
<sequence>MPDHEFTCYNLPFGALGFISHVLTYYTLVCLWYGRKPLWPFKKVDNTKLDLILGGIGVSVCIIMSIFTMINCKNTWQLLVIAIWKMSMSLLNGLTALHVAILIVHNNDMEKAMEEMRERRSSEDVVEASEAAPEVENVEEPRPVAIIQSKKAIWWVLLYLPGMIAGMAGLMNLVVKVGNRMPDVVRLTIAFYFIVGAGLLVGFAAALIICWQGGGAPLKVAVTGFASAVVMFIVLGAFYSDWCLGLMLDNLLGTPSSDTSAFYWTYFVAKRLTMFSL</sequence>
<keyword evidence="1" id="KW-0472">Membrane</keyword>
<dbReference type="EMBL" id="NHTK01006043">
    <property type="protein sequence ID" value="PPQ66434.1"/>
    <property type="molecule type" value="Genomic_DNA"/>
</dbReference>
<feature type="transmembrane region" description="Helical" evidence="1">
    <location>
        <begin position="152"/>
        <end position="175"/>
    </location>
</feature>
<keyword evidence="1" id="KW-1133">Transmembrane helix</keyword>
<feature type="transmembrane region" description="Helical" evidence="1">
    <location>
        <begin position="12"/>
        <end position="31"/>
    </location>
</feature>